<gene>
    <name evidence="1" type="ORF">F130042H8_05340</name>
</gene>
<reference evidence="1 2" key="1">
    <citation type="submission" date="2024-04" db="EMBL/GenBank/DDBJ databases">
        <title>Defined microbial consortia suppress multidrug-resistant proinflammatory Enterobacteriaceae via ecological control.</title>
        <authorList>
            <person name="Furuichi M."/>
            <person name="Kawaguchi T."/>
            <person name="Pust M."/>
            <person name="Yasuma K."/>
            <person name="Plichta D."/>
            <person name="Hasegawa N."/>
            <person name="Ohya T."/>
            <person name="Bhattarai S."/>
            <person name="Sasajima S."/>
            <person name="Aoto Y."/>
            <person name="Tuganbaev T."/>
            <person name="Yaginuma M."/>
            <person name="Ueda M."/>
            <person name="Okahashi N."/>
            <person name="Amafuji K."/>
            <person name="Kiridooshi Y."/>
            <person name="Sugita K."/>
            <person name="Strazar M."/>
            <person name="Skelly A."/>
            <person name="Suda W."/>
            <person name="Hattori M."/>
            <person name="Nakamoto N."/>
            <person name="Caballero S."/>
            <person name="Norman J."/>
            <person name="Olle B."/>
            <person name="Tanoue T."/>
            <person name="Arita M."/>
            <person name="Bucci V."/>
            <person name="Atarashi K."/>
            <person name="Xavier R."/>
            <person name="Honda K."/>
        </authorList>
    </citation>
    <scope>NUCLEOTIDE SEQUENCE [LARGE SCALE GENOMIC DNA]</scope>
    <source>
        <strain evidence="2">f13</strain>
    </source>
</reference>
<protein>
    <submittedName>
        <fullName evidence="1">Uncharacterized protein</fullName>
    </submittedName>
</protein>
<evidence type="ECO:0000313" key="1">
    <source>
        <dbReference type="EMBL" id="GAA6267474.1"/>
    </source>
</evidence>
<organism evidence="1 2">
    <name type="scientific">Enterocloster alcoholdehydrogenati</name>
    <dbReference type="NCBI Taxonomy" id="2547410"/>
    <lineage>
        <taxon>Bacteria</taxon>
        <taxon>Bacillati</taxon>
        <taxon>Bacillota</taxon>
        <taxon>Clostridia</taxon>
        <taxon>Lachnospirales</taxon>
        <taxon>Lachnospiraceae</taxon>
        <taxon>Enterocloster</taxon>
    </lineage>
</organism>
<accession>A0ABQ0ATW2</accession>
<comment type="caution">
    <text evidence="1">The sequence shown here is derived from an EMBL/GenBank/DDBJ whole genome shotgun (WGS) entry which is preliminary data.</text>
</comment>
<sequence length="74" mass="8325">MRCRNEVELQPIEERKSGGKALCTAEEGVNHRGSKVLQGYLGVGHLEKFKCHFFILTAWSEGKHSCAKKHCIIV</sequence>
<dbReference type="Proteomes" id="UP001600894">
    <property type="component" value="Unassembled WGS sequence"/>
</dbReference>
<dbReference type="EMBL" id="BAABXL010000001">
    <property type="protein sequence ID" value="GAA6267474.1"/>
    <property type="molecule type" value="Genomic_DNA"/>
</dbReference>
<name>A0ABQ0ATW2_9FIRM</name>
<keyword evidence="2" id="KW-1185">Reference proteome</keyword>
<proteinExistence type="predicted"/>
<evidence type="ECO:0000313" key="2">
    <source>
        <dbReference type="Proteomes" id="UP001600894"/>
    </source>
</evidence>